<organism evidence="2 3">
    <name type="scientific">Brevibacillus choshinensis</name>
    <dbReference type="NCBI Taxonomy" id="54911"/>
    <lineage>
        <taxon>Bacteria</taxon>
        <taxon>Bacillati</taxon>
        <taxon>Bacillota</taxon>
        <taxon>Bacilli</taxon>
        <taxon>Bacillales</taxon>
        <taxon>Paenibacillaceae</taxon>
        <taxon>Brevibacillus</taxon>
    </lineage>
</organism>
<dbReference type="RefSeq" id="WP_055743770.1">
    <property type="nucleotide sequence ID" value="NZ_LJJB01000007.1"/>
</dbReference>
<accession>A0ABR5NDK1</accession>
<dbReference type="CDD" id="cd06588">
    <property type="entry name" value="PhnB_like"/>
    <property type="match status" value="1"/>
</dbReference>
<sequence>MTIRVNPYLTMNGNAKEAIHFYEKALDAKVLFISTFANQPENPQNPVPASVKDQVAHARIKIGEIELMFSDNFPVQPHQSGNQVAVCLSTNDVDTSKQFYEALQQDGQVNMPLQTTSFSPAYAMVTDKFGVTFKIYTEAQQ</sequence>
<gene>
    <name evidence="2" type="ORF">AN963_06895</name>
</gene>
<dbReference type="InterPro" id="IPR028973">
    <property type="entry name" value="PhnB-like"/>
</dbReference>
<keyword evidence="3" id="KW-1185">Reference proteome</keyword>
<comment type="caution">
    <text evidence="2">The sequence shown here is derived from an EMBL/GenBank/DDBJ whole genome shotgun (WGS) entry which is preliminary data.</text>
</comment>
<dbReference type="InterPro" id="IPR004360">
    <property type="entry name" value="Glyas_Fos-R_dOase_dom"/>
</dbReference>
<name>A0ABR5NDK1_BRECH</name>
<evidence type="ECO:0000313" key="2">
    <source>
        <dbReference type="EMBL" id="KQL49469.1"/>
    </source>
</evidence>
<dbReference type="SUPFAM" id="SSF54593">
    <property type="entry name" value="Glyoxalase/Bleomycin resistance protein/Dihydroxybiphenyl dioxygenase"/>
    <property type="match status" value="1"/>
</dbReference>
<reference evidence="2 3" key="1">
    <citation type="submission" date="2015-09" db="EMBL/GenBank/DDBJ databases">
        <title>Genome sequencing project for genomic taxonomy and phylogenomics of Bacillus-like bacteria.</title>
        <authorList>
            <person name="Liu B."/>
            <person name="Wang J."/>
            <person name="Zhu Y."/>
            <person name="Liu G."/>
            <person name="Chen Q."/>
            <person name="Chen Z."/>
            <person name="Lan J."/>
            <person name="Che J."/>
            <person name="Ge C."/>
            <person name="Shi H."/>
            <person name="Pan Z."/>
            <person name="Liu X."/>
        </authorList>
    </citation>
    <scope>NUCLEOTIDE SEQUENCE [LARGE SCALE GENOMIC DNA]</scope>
    <source>
        <strain evidence="2 3">DSM 8552</strain>
    </source>
</reference>
<dbReference type="PANTHER" id="PTHR33990:SF1">
    <property type="entry name" value="PROTEIN YJDN"/>
    <property type="match status" value="1"/>
</dbReference>
<dbReference type="Pfam" id="PF00903">
    <property type="entry name" value="Glyoxalase"/>
    <property type="match status" value="1"/>
</dbReference>
<dbReference type="Proteomes" id="UP000051063">
    <property type="component" value="Unassembled WGS sequence"/>
</dbReference>
<dbReference type="EMBL" id="LJJB01000007">
    <property type="protein sequence ID" value="KQL49469.1"/>
    <property type="molecule type" value="Genomic_DNA"/>
</dbReference>
<dbReference type="PANTHER" id="PTHR33990">
    <property type="entry name" value="PROTEIN YJDN-RELATED"/>
    <property type="match status" value="1"/>
</dbReference>
<feature type="domain" description="Glyoxalase/fosfomycin resistance/dioxygenase" evidence="1">
    <location>
        <begin position="8"/>
        <end position="134"/>
    </location>
</feature>
<dbReference type="InterPro" id="IPR029068">
    <property type="entry name" value="Glyas_Bleomycin-R_OHBP_Dase"/>
</dbReference>
<dbReference type="Gene3D" id="3.10.180.10">
    <property type="entry name" value="2,3-Dihydroxybiphenyl 1,2-Dioxygenase, domain 1"/>
    <property type="match status" value="1"/>
</dbReference>
<proteinExistence type="predicted"/>
<protein>
    <submittedName>
        <fullName evidence="2">3-demethylubiquinone-9 3-methyltransferase</fullName>
    </submittedName>
</protein>
<evidence type="ECO:0000313" key="3">
    <source>
        <dbReference type="Proteomes" id="UP000051063"/>
    </source>
</evidence>
<evidence type="ECO:0000259" key="1">
    <source>
        <dbReference type="Pfam" id="PF00903"/>
    </source>
</evidence>